<dbReference type="PANTHER" id="PTHR30086:SF20">
    <property type="entry name" value="ARGININE EXPORTER PROTEIN ARGO-RELATED"/>
    <property type="match status" value="1"/>
</dbReference>
<proteinExistence type="predicted"/>
<gene>
    <name evidence="6" type="ORF">GII30_16950</name>
</gene>
<dbReference type="EMBL" id="CP045810">
    <property type="protein sequence ID" value="QHN40605.1"/>
    <property type="molecule type" value="Genomic_DNA"/>
</dbReference>
<keyword evidence="5" id="KW-0472">Membrane</keyword>
<keyword evidence="4" id="KW-1133">Transmembrane helix</keyword>
<dbReference type="Pfam" id="PF01810">
    <property type="entry name" value="LysE"/>
    <property type="match status" value="1"/>
</dbReference>
<dbReference type="AlphaFoldDB" id="A0A857LPE5"/>
<accession>A0A857LPE5</accession>
<dbReference type="PIRSF" id="PIRSF006324">
    <property type="entry name" value="LeuE"/>
    <property type="match status" value="1"/>
</dbReference>
<evidence type="ECO:0000256" key="1">
    <source>
        <dbReference type="ARBA" id="ARBA00004651"/>
    </source>
</evidence>
<dbReference type="PANTHER" id="PTHR30086">
    <property type="entry name" value="ARGININE EXPORTER PROTEIN ARGO"/>
    <property type="match status" value="1"/>
</dbReference>
<keyword evidence="2" id="KW-1003">Cell membrane</keyword>
<evidence type="ECO:0000313" key="6">
    <source>
        <dbReference type="EMBL" id="QHN40605.1"/>
    </source>
</evidence>
<evidence type="ECO:0000256" key="5">
    <source>
        <dbReference type="ARBA" id="ARBA00023136"/>
    </source>
</evidence>
<evidence type="ECO:0000256" key="4">
    <source>
        <dbReference type="ARBA" id="ARBA00022989"/>
    </source>
</evidence>
<dbReference type="GO" id="GO:0005886">
    <property type="term" value="C:plasma membrane"/>
    <property type="evidence" value="ECO:0007669"/>
    <property type="project" value="UniProtKB-SubCell"/>
</dbReference>
<evidence type="ECO:0000256" key="3">
    <source>
        <dbReference type="ARBA" id="ARBA00022692"/>
    </source>
</evidence>
<keyword evidence="3" id="KW-0812">Transmembrane</keyword>
<dbReference type="RefSeq" id="WP_005190434.1">
    <property type="nucleotide sequence ID" value="NZ_CP045804.1"/>
</dbReference>
<evidence type="ECO:0000256" key="2">
    <source>
        <dbReference type="ARBA" id="ARBA00022475"/>
    </source>
</evidence>
<dbReference type="InterPro" id="IPR001123">
    <property type="entry name" value="LeuE-type"/>
</dbReference>
<organism evidence="6">
    <name type="scientific">Gordonia amarae</name>
    <dbReference type="NCBI Taxonomy" id="36821"/>
    <lineage>
        <taxon>Bacteria</taxon>
        <taxon>Bacillati</taxon>
        <taxon>Actinomycetota</taxon>
        <taxon>Actinomycetes</taxon>
        <taxon>Mycobacteriales</taxon>
        <taxon>Gordoniaceae</taxon>
        <taxon>Gordonia</taxon>
    </lineage>
</organism>
<reference evidence="6" key="1">
    <citation type="journal article" date="2021" name="Nat. Microbiol.">
        <title>Cocultivation of an ultrasmall environmental parasitic bacterium with lytic ability against bacteria associated with wastewater foams.</title>
        <authorList>
            <person name="Batinovic S."/>
            <person name="Rose J.J.A."/>
            <person name="Ratcliffe J."/>
            <person name="Seviour R.J."/>
            <person name="Petrovski S."/>
        </authorList>
    </citation>
    <scope>NUCLEOTIDE SEQUENCE</scope>
    <source>
        <strain evidence="6">CON44</strain>
    </source>
</reference>
<name>A0A857LPE5_9ACTN</name>
<comment type="subcellular location">
    <subcellularLocation>
        <location evidence="1">Cell membrane</location>
        <topology evidence="1">Multi-pass membrane protein</topology>
    </subcellularLocation>
</comment>
<protein>
    <submittedName>
        <fullName evidence="6">LysE family translocator</fullName>
    </submittedName>
</protein>
<dbReference type="GO" id="GO:0015171">
    <property type="term" value="F:amino acid transmembrane transporter activity"/>
    <property type="evidence" value="ECO:0007669"/>
    <property type="project" value="TreeGrafter"/>
</dbReference>
<sequence>MSTYLSFLGVAILLAVAPGPDTFFTLRASVAGGRSRGLWTTAGILTANVVQAGAVVTGLGAIIAHSQPVFLTIKWIGVAYLIYLGITAIVAALRYSDAGWQNLRRSPVSPFKAARQGFLCNITNPKVLAFNLAILPQFVSENATVAELALYALTLAVVGSLFLLVVVFGAAMFRELISRSAFRRGIDGTVGAVMLGFAGALALESA</sequence>